<dbReference type="PANTHER" id="PTHR46825:SF7">
    <property type="entry name" value="D-ALANYL-D-ALANINE CARBOXYPEPTIDASE"/>
    <property type="match status" value="1"/>
</dbReference>
<evidence type="ECO:0000259" key="1">
    <source>
        <dbReference type="Pfam" id="PF00144"/>
    </source>
</evidence>
<keyword evidence="2" id="KW-0378">Hydrolase</keyword>
<dbReference type="InterPro" id="IPR001466">
    <property type="entry name" value="Beta-lactam-related"/>
</dbReference>
<gene>
    <name evidence="2" type="primary">adp</name>
    <name evidence="2" type="ORF">Aple_084350</name>
</gene>
<keyword evidence="2" id="KW-0121">Carboxypeptidase</keyword>
<dbReference type="Proteomes" id="UP000377595">
    <property type="component" value="Unassembled WGS sequence"/>
</dbReference>
<dbReference type="EMBL" id="BLAF01000069">
    <property type="protein sequence ID" value="GES25536.1"/>
    <property type="molecule type" value="Genomic_DNA"/>
</dbReference>
<dbReference type="PANTHER" id="PTHR46825">
    <property type="entry name" value="D-ALANYL-D-ALANINE-CARBOXYPEPTIDASE/ENDOPEPTIDASE AMPH"/>
    <property type="match status" value="1"/>
</dbReference>
<dbReference type="GO" id="GO:0004180">
    <property type="term" value="F:carboxypeptidase activity"/>
    <property type="evidence" value="ECO:0007669"/>
    <property type="project" value="UniProtKB-KW"/>
</dbReference>
<proteinExistence type="predicted"/>
<protein>
    <submittedName>
        <fullName evidence="2">D-alanyl-D-alanine carboxypeptidase</fullName>
    </submittedName>
</protein>
<dbReference type="InterPro" id="IPR012338">
    <property type="entry name" value="Beta-lactam/transpept-like"/>
</dbReference>
<dbReference type="AlphaFoldDB" id="A0A5M3XX76"/>
<dbReference type="InterPro" id="IPR050491">
    <property type="entry name" value="AmpC-like"/>
</dbReference>
<evidence type="ECO:0000313" key="2">
    <source>
        <dbReference type="EMBL" id="GES25536.1"/>
    </source>
</evidence>
<feature type="domain" description="Beta-lactamase-related" evidence="1">
    <location>
        <begin position="20"/>
        <end position="323"/>
    </location>
</feature>
<keyword evidence="3" id="KW-1185">Reference proteome</keyword>
<keyword evidence="2" id="KW-0645">Protease</keyword>
<reference evidence="2 3" key="1">
    <citation type="submission" date="2019-10" db="EMBL/GenBank/DDBJ databases">
        <title>Whole genome shotgun sequence of Acrocarpospora pleiomorpha NBRC 16267.</title>
        <authorList>
            <person name="Ichikawa N."/>
            <person name="Kimura A."/>
            <person name="Kitahashi Y."/>
            <person name="Komaki H."/>
            <person name="Oguchi A."/>
        </authorList>
    </citation>
    <scope>NUCLEOTIDE SEQUENCE [LARGE SCALE GENOMIC DNA]</scope>
    <source>
        <strain evidence="2 3">NBRC 16267</strain>
    </source>
</reference>
<name>A0A5M3XX76_9ACTN</name>
<dbReference type="SUPFAM" id="SSF56601">
    <property type="entry name" value="beta-lactamase/transpeptidase-like"/>
    <property type="match status" value="1"/>
</dbReference>
<accession>A0A5M3XX76</accession>
<dbReference type="Gene3D" id="3.40.710.10">
    <property type="entry name" value="DD-peptidase/beta-lactamase superfamily"/>
    <property type="match status" value="1"/>
</dbReference>
<dbReference type="Pfam" id="PF00144">
    <property type="entry name" value="Beta-lactamase"/>
    <property type="match status" value="1"/>
</dbReference>
<comment type="caution">
    <text evidence="2">The sequence shown here is derived from an EMBL/GenBank/DDBJ whole genome shotgun (WGS) entry which is preliminary data.</text>
</comment>
<sequence length="366" mass="39353">MVAGNAAVSPAVAADRGKVQRVLGKAVTEGDVPGILAEIRDHHRRWFGSAGVADTAIGSKRRASHRFRIGSATKAFVATVMLQLVAERKVGLDDTVEKWLPGLVHGNGHDGAAVTIRQLLNHTSGIFDYLRDQGAVNQYPNPSPQQLVQIAMTHPASFQPGASWEYSQTNYALVGLIIERASGGALADEIARRIARPLGLAGTYLPGGADTKILGPHSRHYTRLYQTGPDAPTYDVTELNTSPFWAAGGMISTAGDLNRFFGALLGGRLLPPAQQREMFTMVPTKDWLPDTTYGLGVSTVKLPCGTTVWGMGGAIYGSWSYAYGSRDGKHLVATNVNGDWASGRWKDPIGIFNDVLQAEFCSDDHR</sequence>
<organism evidence="2 3">
    <name type="scientific">Acrocarpospora pleiomorpha</name>
    <dbReference type="NCBI Taxonomy" id="90975"/>
    <lineage>
        <taxon>Bacteria</taxon>
        <taxon>Bacillati</taxon>
        <taxon>Actinomycetota</taxon>
        <taxon>Actinomycetes</taxon>
        <taxon>Streptosporangiales</taxon>
        <taxon>Streptosporangiaceae</taxon>
        <taxon>Acrocarpospora</taxon>
    </lineage>
</organism>
<evidence type="ECO:0000313" key="3">
    <source>
        <dbReference type="Proteomes" id="UP000377595"/>
    </source>
</evidence>